<dbReference type="GO" id="GO:0019748">
    <property type="term" value="P:secondary metabolic process"/>
    <property type="evidence" value="ECO:0007669"/>
    <property type="project" value="TreeGrafter"/>
</dbReference>
<dbReference type="InterPro" id="IPR032466">
    <property type="entry name" value="Metal_Hydrolase"/>
</dbReference>
<dbReference type="EMBL" id="AYXT01000013">
    <property type="protein sequence ID" value="ETF00916.1"/>
    <property type="molecule type" value="Genomic_DNA"/>
</dbReference>
<feature type="domain" description="Amidohydrolase-related" evidence="2">
    <location>
        <begin position="13"/>
        <end position="122"/>
    </location>
</feature>
<dbReference type="GO" id="GO:0005737">
    <property type="term" value="C:cytoplasm"/>
    <property type="evidence" value="ECO:0007669"/>
    <property type="project" value="TreeGrafter"/>
</dbReference>
<accession>V8QLS3</accession>
<dbReference type="PANTHER" id="PTHR21240">
    <property type="entry name" value="2-AMINO-3-CARBOXYLMUCONATE-6-SEMIALDEHYDE DECARBOXYLASE"/>
    <property type="match status" value="1"/>
</dbReference>
<dbReference type="Pfam" id="PF04909">
    <property type="entry name" value="Amidohydro_2"/>
    <property type="match status" value="1"/>
</dbReference>
<dbReference type="PANTHER" id="PTHR21240:SF28">
    <property type="entry name" value="ISO-OROTATE DECARBOXYLASE (EUROFUNG)"/>
    <property type="match status" value="1"/>
</dbReference>
<evidence type="ECO:0000256" key="1">
    <source>
        <dbReference type="ARBA" id="ARBA00023239"/>
    </source>
</evidence>
<dbReference type="GO" id="GO:0016787">
    <property type="term" value="F:hydrolase activity"/>
    <property type="evidence" value="ECO:0007669"/>
    <property type="project" value="InterPro"/>
</dbReference>
<keyword evidence="4" id="KW-1185">Reference proteome</keyword>
<protein>
    <recommendedName>
        <fullName evidence="2">Amidohydrolase-related domain-containing protein</fullName>
    </recommendedName>
</protein>
<sequence>MYQPWVLQWKTTRMPDIKFIFCHGGGVMPILLGRMQGFSGWRGVGPERMKAMFPNGVYSEFSKLYFECAQAYAPEAFSLVRKVVKPDHILFGTDYSYFNVSHAVGQFKALDIPDDLRTKIAGTMLQRFCHAGKPEVRCGLVKRSLALFTLLTRCTLALKL</sequence>
<dbReference type="SUPFAM" id="SSF51556">
    <property type="entry name" value="Metallo-dependent hydrolases"/>
    <property type="match status" value="1"/>
</dbReference>
<evidence type="ECO:0000313" key="3">
    <source>
        <dbReference type="EMBL" id="ETF00916.1"/>
    </source>
</evidence>
<comment type="caution">
    <text evidence="3">The sequence shown here is derived from an EMBL/GenBank/DDBJ whole genome shotgun (WGS) entry which is preliminary data.</text>
</comment>
<reference evidence="3 4" key="1">
    <citation type="journal article" date="2014" name="Genome Announc.">
        <title>Draft Genome Sequence of Advenella kashmirensis Strain W13003, a Polycyclic Aromatic Hydrocarbon-Degrading Bacterium.</title>
        <authorList>
            <person name="Wang X."/>
            <person name="Jin D."/>
            <person name="Zhou L."/>
            <person name="Wu L."/>
            <person name="An W."/>
            <person name="Zhao L."/>
        </authorList>
    </citation>
    <scope>NUCLEOTIDE SEQUENCE [LARGE SCALE GENOMIC DNA]</scope>
    <source>
        <strain evidence="3 4">W13003</strain>
    </source>
</reference>
<dbReference type="HOGENOM" id="CLU_1648522_0_0_4"/>
<gene>
    <name evidence="3" type="ORF">W822_19465</name>
</gene>
<dbReference type="Proteomes" id="UP000018733">
    <property type="component" value="Unassembled WGS sequence"/>
</dbReference>
<dbReference type="GO" id="GO:0016831">
    <property type="term" value="F:carboxy-lyase activity"/>
    <property type="evidence" value="ECO:0007669"/>
    <property type="project" value="InterPro"/>
</dbReference>
<evidence type="ECO:0000313" key="4">
    <source>
        <dbReference type="Proteomes" id="UP000018733"/>
    </source>
</evidence>
<proteinExistence type="predicted"/>
<dbReference type="InterPro" id="IPR006680">
    <property type="entry name" value="Amidohydro-rel"/>
</dbReference>
<dbReference type="InterPro" id="IPR032465">
    <property type="entry name" value="ACMSD"/>
</dbReference>
<evidence type="ECO:0000259" key="2">
    <source>
        <dbReference type="Pfam" id="PF04909"/>
    </source>
</evidence>
<name>V8QLS3_9BURK</name>
<dbReference type="AlphaFoldDB" id="V8QLS3"/>
<dbReference type="STRING" id="1424334.W822_19465"/>
<dbReference type="eggNOG" id="COG2159">
    <property type="taxonomic scope" value="Bacteria"/>
</dbReference>
<keyword evidence="1" id="KW-0456">Lyase</keyword>
<dbReference type="Gene3D" id="3.20.20.140">
    <property type="entry name" value="Metal-dependent hydrolases"/>
    <property type="match status" value="1"/>
</dbReference>
<organism evidence="3 4">
    <name type="scientific">Advenella kashmirensis W13003</name>
    <dbReference type="NCBI Taxonomy" id="1424334"/>
    <lineage>
        <taxon>Bacteria</taxon>
        <taxon>Pseudomonadati</taxon>
        <taxon>Pseudomonadota</taxon>
        <taxon>Betaproteobacteria</taxon>
        <taxon>Burkholderiales</taxon>
        <taxon>Alcaligenaceae</taxon>
    </lineage>
</organism>